<dbReference type="Proteomes" id="UP001190700">
    <property type="component" value="Unassembled WGS sequence"/>
</dbReference>
<proteinExistence type="predicted"/>
<keyword evidence="2" id="KW-1185">Reference proteome</keyword>
<reference evidence="1 2" key="1">
    <citation type="journal article" date="2015" name="Genome Biol. Evol.">
        <title>Comparative Genomics of a Bacterivorous Green Alga Reveals Evolutionary Causalities and Consequences of Phago-Mixotrophic Mode of Nutrition.</title>
        <authorList>
            <person name="Burns J.A."/>
            <person name="Paasch A."/>
            <person name="Narechania A."/>
            <person name="Kim E."/>
        </authorList>
    </citation>
    <scope>NUCLEOTIDE SEQUENCE [LARGE SCALE GENOMIC DNA]</scope>
    <source>
        <strain evidence="1 2">PLY_AMNH</strain>
    </source>
</reference>
<evidence type="ECO:0000313" key="1">
    <source>
        <dbReference type="EMBL" id="KAK3238382.1"/>
    </source>
</evidence>
<evidence type="ECO:0000313" key="2">
    <source>
        <dbReference type="Proteomes" id="UP001190700"/>
    </source>
</evidence>
<gene>
    <name evidence="1" type="ORF">CYMTET_51598</name>
</gene>
<dbReference type="AlphaFoldDB" id="A0AAE0BKX8"/>
<accession>A0AAE0BKX8</accession>
<dbReference type="EMBL" id="LGRX02034231">
    <property type="protein sequence ID" value="KAK3238382.1"/>
    <property type="molecule type" value="Genomic_DNA"/>
</dbReference>
<name>A0AAE0BKX8_9CHLO</name>
<protein>
    <submittedName>
        <fullName evidence="1">Uncharacterized protein</fullName>
    </submittedName>
</protein>
<sequence length="88" mass="9282">MATASVGMEKYFGKALTGNDKMAGPGGIGSQLINSLEEKDPFGSKSKWCLVLPYDHLRLVEAEHVGKVYETAAIPSPAAPESSEGADE</sequence>
<organism evidence="1 2">
    <name type="scientific">Cymbomonas tetramitiformis</name>
    <dbReference type="NCBI Taxonomy" id="36881"/>
    <lineage>
        <taxon>Eukaryota</taxon>
        <taxon>Viridiplantae</taxon>
        <taxon>Chlorophyta</taxon>
        <taxon>Pyramimonadophyceae</taxon>
        <taxon>Pyramimonadales</taxon>
        <taxon>Pyramimonadaceae</taxon>
        <taxon>Cymbomonas</taxon>
    </lineage>
</organism>
<comment type="caution">
    <text evidence="1">The sequence shown here is derived from an EMBL/GenBank/DDBJ whole genome shotgun (WGS) entry which is preliminary data.</text>
</comment>